<reference evidence="3" key="1">
    <citation type="submission" date="2022-10" db="EMBL/GenBank/DDBJ databases">
        <title>Characterization and whole genome sequencing of a new Roseateles species, isolated from fresh water.</title>
        <authorList>
            <person name="Guliayeva D.Y."/>
            <person name="Akhremchuk A.E."/>
            <person name="Sikolenko M.A."/>
            <person name="Valentovich L.N."/>
            <person name="Sidarenka A.V."/>
        </authorList>
    </citation>
    <scope>NUCLEOTIDE SEQUENCE</scope>
    <source>
        <strain evidence="3">BIM B-1768</strain>
    </source>
</reference>
<feature type="transmembrane region" description="Helical" evidence="2">
    <location>
        <begin position="81"/>
        <end position="104"/>
    </location>
</feature>
<accession>A0ABY6B1D7</accession>
<evidence type="ECO:0000256" key="1">
    <source>
        <dbReference type="SAM" id="MobiDB-lite"/>
    </source>
</evidence>
<gene>
    <name evidence="3" type="ORF">N4261_04580</name>
</gene>
<evidence type="ECO:0000313" key="4">
    <source>
        <dbReference type="Proteomes" id="UP001064933"/>
    </source>
</evidence>
<dbReference type="EMBL" id="CP104562">
    <property type="protein sequence ID" value="UXH79217.1"/>
    <property type="molecule type" value="Genomic_DNA"/>
</dbReference>
<keyword evidence="2" id="KW-0472">Membrane</keyword>
<dbReference type="RefSeq" id="WP_261759037.1">
    <property type="nucleotide sequence ID" value="NZ_CP104562.2"/>
</dbReference>
<organism evidence="3 4">
    <name type="scientific">Roseateles amylovorans</name>
    <dbReference type="NCBI Taxonomy" id="2978473"/>
    <lineage>
        <taxon>Bacteria</taxon>
        <taxon>Pseudomonadati</taxon>
        <taxon>Pseudomonadota</taxon>
        <taxon>Betaproteobacteria</taxon>
        <taxon>Burkholderiales</taxon>
        <taxon>Sphaerotilaceae</taxon>
        <taxon>Roseateles</taxon>
    </lineage>
</organism>
<keyword evidence="4" id="KW-1185">Reference proteome</keyword>
<keyword evidence="2" id="KW-0812">Transmembrane</keyword>
<proteinExistence type="predicted"/>
<dbReference type="Pfam" id="PF06912">
    <property type="entry name" value="DUF1275"/>
    <property type="match status" value="1"/>
</dbReference>
<feature type="transmembrane region" description="Helical" evidence="2">
    <location>
        <begin position="39"/>
        <end position="61"/>
    </location>
</feature>
<dbReference type="Proteomes" id="UP001064933">
    <property type="component" value="Chromosome"/>
</dbReference>
<feature type="transmembrane region" description="Helical" evidence="2">
    <location>
        <begin position="116"/>
        <end position="134"/>
    </location>
</feature>
<dbReference type="PANTHER" id="PTHR37314">
    <property type="entry name" value="SLR0142 PROTEIN"/>
    <property type="match status" value="1"/>
</dbReference>
<name>A0ABY6B1D7_9BURK</name>
<dbReference type="PANTHER" id="PTHR37314:SF5">
    <property type="entry name" value="SLR0142 PROTEIN"/>
    <property type="match status" value="1"/>
</dbReference>
<evidence type="ECO:0000313" key="3">
    <source>
        <dbReference type="EMBL" id="UXH79217.1"/>
    </source>
</evidence>
<feature type="transmembrane region" description="Helical" evidence="2">
    <location>
        <begin position="227"/>
        <end position="243"/>
    </location>
</feature>
<evidence type="ECO:0000256" key="2">
    <source>
        <dbReference type="SAM" id="Phobius"/>
    </source>
</evidence>
<protein>
    <submittedName>
        <fullName evidence="3">DUF1275 domain-containing protein</fullName>
    </submittedName>
</protein>
<feature type="region of interest" description="Disordered" evidence="1">
    <location>
        <begin position="1"/>
        <end position="26"/>
    </location>
</feature>
<sequence>MTTHPQRTAPPPPTEPSATHAASGAHGAAPMSSGWAATLLAAIAGYVDTLGFVALFGLFTAHVTGNFVLIGAELVRPGHGVLLKFLAFPAFVLAVAASRVIALWRECQGRPALRTLLLVQAVLLLGFMAAGMVGHPIRGTDAPWPIAAGLLGAAAMGLQNGTGRLLLSKLTPHTVMTGNVTQLVLELTDFLLGHRNPEVRGRVAKLAWPIASFGAGAILGALGYVQFGFIALLPAALAVLFLARRGIAA</sequence>
<keyword evidence="2" id="KW-1133">Transmembrane helix</keyword>
<dbReference type="InterPro" id="IPR010699">
    <property type="entry name" value="DUF1275"/>
</dbReference>
<feature type="compositionally biased region" description="Low complexity" evidence="1">
    <location>
        <begin position="16"/>
        <end position="26"/>
    </location>
</feature>